<proteinExistence type="predicted"/>
<keyword evidence="2" id="KW-1185">Reference proteome</keyword>
<gene>
    <name evidence="1" type="ORF">OS242_13735</name>
</gene>
<organism evidence="1 2">
    <name type="scientific">Tumebacillus lacus</name>
    <dbReference type="NCBI Taxonomy" id="2995335"/>
    <lineage>
        <taxon>Bacteria</taxon>
        <taxon>Bacillati</taxon>
        <taxon>Bacillota</taxon>
        <taxon>Bacilli</taxon>
        <taxon>Bacillales</taxon>
        <taxon>Alicyclobacillaceae</taxon>
        <taxon>Tumebacillus</taxon>
    </lineage>
</organism>
<reference evidence="1 2" key="1">
    <citation type="submission" date="2022-11" db="EMBL/GenBank/DDBJ databases">
        <title>Study of microbial diversity in lake waters.</title>
        <authorList>
            <person name="Zhang J."/>
        </authorList>
    </citation>
    <scope>NUCLEOTIDE SEQUENCE [LARGE SCALE GENOMIC DNA]</scope>
    <source>
        <strain evidence="1 2">DT12</strain>
    </source>
</reference>
<dbReference type="Proteomes" id="UP001208017">
    <property type="component" value="Unassembled WGS sequence"/>
</dbReference>
<sequence>MEHQPMTEQEFARLYERLWKKGQGADLEGLKARIAALKPTAAPLTGDKMALYAMAFAKQPLNSKEAWKIAVVNEWIDRELQARSPQKRALTRAEGYYQVVRLHDLMKERSH</sequence>
<dbReference type="EMBL" id="JAPMLT010000008">
    <property type="protein sequence ID" value="MCX7571006.1"/>
    <property type="molecule type" value="Genomic_DNA"/>
</dbReference>
<dbReference type="RefSeq" id="WP_267152255.1">
    <property type="nucleotide sequence ID" value="NZ_JAPMLT010000008.1"/>
</dbReference>
<protein>
    <submittedName>
        <fullName evidence="1">Uncharacterized protein</fullName>
    </submittedName>
</protein>
<evidence type="ECO:0000313" key="1">
    <source>
        <dbReference type="EMBL" id="MCX7571006.1"/>
    </source>
</evidence>
<name>A0ABT3X257_9BACL</name>
<evidence type="ECO:0000313" key="2">
    <source>
        <dbReference type="Proteomes" id="UP001208017"/>
    </source>
</evidence>
<comment type="caution">
    <text evidence="1">The sequence shown here is derived from an EMBL/GenBank/DDBJ whole genome shotgun (WGS) entry which is preliminary data.</text>
</comment>
<accession>A0ABT3X257</accession>